<accession>A0A2H9U819</accession>
<organism evidence="2 3">
    <name type="scientific">Aeromonas cavernicola</name>
    <dbReference type="NCBI Taxonomy" id="1006623"/>
    <lineage>
        <taxon>Bacteria</taxon>
        <taxon>Pseudomonadati</taxon>
        <taxon>Pseudomonadota</taxon>
        <taxon>Gammaproteobacteria</taxon>
        <taxon>Aeromonadales</taxon>
        <taxon>Aeromonadaceae</taxon>
        <taxon>Aeromonas</taxon>
    </lineage>
</organism>
<keyword evidence="1" id="KW-1133">Transmembrane helix</keyword>
<keyword evidence="3" id="KW-1185">Reference proteome</keyword>
<dbReference type="Proteomes" id="UP000235861">
    <property type="component" value="Unassembled WGS sequence"/>
</dbReference>
<name>A0A2H9U819_9GAMM</name>
<evidence type="ECO:0000256" key="1">
    <source>
        <dbReference type="SAM" id="Phobius"/>
    </source>
</evidence>
<evidence type="ECO:0000313" key="2">
    <source>
        <dbReference type="EMBL" id="PJG60148.1"/>
    </source>
</evidence>
<comment type="caution">
    <text evidence="2">The sequence shown here is derived from an EMBL/GenBank/DDBJ whole genome shotgun (WGS) entry which is preliminary data.</text>
</comment>
<dbReference type="RefSeq" id="WP_100292844.1">
    <property type="nucleotide sequence ID" value="NZ_PGGC01000027.1"/>
</dbReference>
<sequence length="152" mass="17313">MNGHARGYTVWLLVAVLSIGFMFWRYQYRIADDSEKQMLAELSSWGWHVRMATPLLGGTYINYQLLHPRCDGALQAMVLSADQEAMSVSFALPTLVQGIMFQGQRYLQPPLLVYRLSQGWRKLWGLSPYPFYRVALPESCLSLIGEVSLAVH</sequence>
<protein>
    <submittedName>
        <fullName evidence="2">Uncharacterized protein</fullName>
    </submittedName>
</protein>
<evidence type="ECO:0000313" key="3">
    <source>
        <dbReference type="Proteomes" id="UP000235861"/>
    </source>
</evidence>
<reference evidence="2 3" key="1">
    <citation type="submission" date="2017-11" db="EMBL/GenBank/DDBJ databases">
        <title>Draft genome sequence of environmental isolate Aeromonas cavernicola sp. nov. MDC 2508.</title>
        <authorList>
            <person name="Colston S.M."/>
            <person name="Navarro A."/>
            <person name="Martinez-Murcia A.J."/>
            <person name="Graf J."/>
        </authorList>
    </citation>
    <scope>NUCLEOTIDE SEQUENCE [LARGE SCALE GENOMIC DNA]</scope>
    <source>
        <strain evidence="2 3">MDC 2508</strain>
    </source>
</reference>
<feature type="transmembrane region" description="Helical" evidence="1">
    <location>
        <begin position="6"/>
        <end position="26"/>
    </location>
</feature>
<keyword evidence="1" id="KW-0472">Membrane</keyword>
<gene>
    <name evidence="2" type="ORF">CUC53_03360</name>
</gene>
<dbReference type="EMBL" id="PGGC01000027">
    <property type="protein sequence ID" value="PJG60148.1"/>
    <property type="molecule type" value="Genomic_DNA"/>
</dbReference>
<keyword evidence="1" id="KW-0812">Transmembrane</keyword>
<dbReference type="AlphaFoldDB" id="A0A2H9U819"/>
<proteinExistence type="predicted"/>
<dbReference type="OrthoDB" id="5587022at2"/>